<dbReference type="PANTHER" id="PTHR33337:SF40">
    <property type="entry name" value="CENP-V_GFA DOMAIN-CONTAINING PROTEIN-RELATED"/>
    <property type="match status" value="1"/>
</dbReference>
<dbReference type="Proteomes" id="UP000481252">
    <property type="component" value="Unassembled WGS sequence"/>
</dbReference>
<comment type="caution">
    <text evidence="6">The sequence shown here is derived from an EMBL/GenBank/DDBJ whole genome shotgun (WGS) entry which is preliminary data.</text>
</comment>
<evidence type="ECO:0000259" key="5">
    <source>
        <dbReference type="Pfam" id="PF04828"/>
    </source>
</evidence>
<evidence type="ECO:0000313" key="6">
    <source>
        <dbReference type="EMBL" id="NGN45058.1"/>
    </source>
</evidence>
<feature type="domain" description="CENP-V/GFA" evidence="5">
    <location>
        <begin position="12"/>
        <end position="119"/>
    </location>
</feature>
<organism evidence="6 7">
    <name type="scientific">Mesorhizobium zhangyense</name>
    <dbReference type="NCBI Taxonomy" id="1776730"/>
    <lineage>
        <taxon>Bacteria</taxon>
        <taxon>Pseudomonadati</taxon>
        <taxon>Pseudomonadota</taxon>
        <taxon>Alphaproteobacteria</taxon>
        <taxon>Hyphomicrobiales</taxon>
        <taxon>Phyllobacteriaceae</taxon>
        <taxon>Mesorhizobium</taxon>
    </lineage>
</organism>
<keyword evidence="4" id="KW-0456">Lyase</keyword>
<gene>
    <name evidence="6" type="ORF">G6N74_28795</name>
</gene>
<dbReference type="RefSeq" id="WP_165121431.1">
    <property type="nucleotide sequence ID" value="NZ_JAAKZG010000024.1"/>
</dbReference>
<keyword evidence="7" id="KW-1185">Reference proteome</keyword>
<protein>
    <submittedName>
        <fullName evidence="6">GFA family protein</fullName>
    </submittedName>
</protein>
<keyword evidence="2" id="KW-0479">Metal-binding</keyword>
<dbReference type="PANTHER" id="PTHR33337">
    <property type="entry name" value="GFA DOMAIN-CONTAINING PROTEIN"/>
    <property type="match status" value="1"/>
</dbReference>
<dbReference type="Pfam" id="PF04828">
    <property type="entry name" value="GFA"/>
    <property type="match status" value="1"/>
</dbReference>
<comment type="similarity">
    <text evidence="1">Belongs to the Gfa family.</text>
</comment>
<evidence type="ECO:0000256" key="2">
    <source>
        <dbReference type="ARBA" id="ARBA00022723"/>
    </source>
</evidence>
<dbReference type="AlphaFoldDB" id="A0A7C9RCD2"/>
<evidence type="ECO:0000256" key="3">
    <source>
        <dbReference type="ARBA" id="ARBA00022833"/>
    </source>
</evidence>
<dbReference type="SUPFAM" id="SSF51316">
    <property type="entry name" value="Mss4-like"/>
    <property type="match status" value="1"/>
</dbReference>
<proteinExistence type="inferred from homology"/>
<accession>A0A7C9RCD2</accession>
<dbReference type="Gene3D" id="3.90.1590.10">
    <property type="entry name" value="glutathione-dependent formaldehyde- activating enzyme (gfa)"/>
    <property type="match status" value="1"/>
</dbReference>
<evidence type="ECO:0000256" key="1">
    <source>
        <dbReference type="ARBA" id="ARBA00005495"/>
    </source>
</evidence>
<dbReference type="GO" id="GO:0046872">
    <property type="term" value="F:metal ion binding"/>
    <property type="evidence" value="ECO:0007669"/>
    <property type="project" value="UniProtKB-KW"/>
</dbReference>
<sequence>MAVKENNARVETAACFCGAIAAEMQGEPFWICTDHDDDCRRAIGSPLTVWVGYRPSQFKLTRGTMKTFSKTTGVTRSFCGNCGTSIGYRDDGIDDEFYLTIGFFDHPERFQPEAHAYWKLRLPWVEFADRLPRIDDYSRQRDPELGNPRDRHSL</sequence>
<evidence type="ECO:0000313" key="7">
    <source>
        <dbReference type="Proteomes" id="UP000481252"/>
    </source>
</evidence>
<dbReference type="InterPro" id="IPR006913">
    <property type="entry name" value="CENP-V/GFA"/>
</dbReference>
<name>A0A7C9RCD2_9HYPH</name>
<evidence type="ECO:0000256" key="4">
    <source>
        <dbReference type="ARBA" id="ARBA00023239"/>
    </source>
</evidence>
<dbReference type="EMBL" id="JAAKZG010000024">
    <property type="protein sequence ID" value="NGN45058.1"/>
    <property type="molecule type" value="Genomic_DNA"/>
</dbReference>
<keyword evidence="3" id="KW-0862">Zinc</keyword>
<reference evidence="6 7" key="1">
    <citation type="submission" date="2020-02" db="EMBL/GenBank/DDBJ databases">
        <title>Genome sequence of the type strain CGMCC 1.15528 of Mesorhizobium zhangyense.</title>
        <authorList>
            <person name="Gao J."/>
            <person name="Sun J."/>
        </authorList>
    </citation>
    <scope>NUCLEOTIDE SEQUENCE [LARGE SCALE GENOMIC DNA]</scope>
    <source>
        <strain evidence="6 7">CGMCC 1.15528</strain>
    </source>
</reference>
<dbReference type="InterPro" id="IPR011057">
    <property type="entry name" value="Mss4-like_sf"/>
</dbReference>
<dbReference type="GO" id="GO:0016846">
    <property type="term" value="F:carbon-sulfur lyase activity"/>
    <property type="evidence" value="ECO:0007669"/>
    <property type="project" value="InterPro"/>
</dbReference>